<dbReference type="OrthoDB" id="545219at2759"/>
<dbReference type="InterPro" id="IPR044999">
    <property type="entry name" value="CbbY-like"/>
</dbReference>
<sequence>MKGDETPLLPHGSLDGSSSLFLSPAIPPSHRGRWPRPPSPDASFLAVPSPPRPSPGTMPPRTRLLLRRLRFPALPASAGAPSVSPPARTPNHPDFRPPVASPRPISKIRSRRRTSLFFSKSKAFQKLGLDCANWTEPIYADLIRKAAGDEERMLILFFNRIGWPSSLPTNEKEAFMKRVLHEKQKALEDFSTSSSLTLRPGVENFIDDALNEGVPVVLLIAYSKYGDKACRSIIEKLGQERLSKVKIVGKEEVKESLYGQLVLGKGVSSSLEELLAKEVQKAASMEKQRIAQDVASILKLSVDIDISSPESFENIIATLRAGAEYTGLPVDNCVLIAGSQSGVYGAERIGMPCVVIRSGATARAEFRSAKAVMDAFGGADLTISKLRRKNWS</sequence>
<name>A0A9E7GF10_9LILI</name>
<evidence type="ECO:0008006" key="4">
    <source>
        <dbReference type="Google" id="ProtNLM"/>
    </source>
</evidence>
<keyword evidence="3" id="KW-1185">Reference proteome</keyword>
<dbReference type="Proteomes" id="UP001055439">
    <property type="component" value="Chromosome 6"/>
</dbReference>
<dbReference type="EMBL" id="CP097508">
    <property type="protein sequence ID" value="URE11022.1"/>
    <property type="molecule type" value="Genomic_DNA"/>
</dbReference>
<feature type="compositionally biased region" description="Low complexity" evidence="1">
    <location>
        <begin position="12"/>
        <end position="23"/>
    </location>
</feature>
<dbReference type="Gene3D" id="1.10.150.240">
    <property type="entry name" value="Putative phosphatase, domain 2"/>
    <property type="match status" value="1"/>
</dbReference>
<dbReference type="InterPro" id="IPR036412">
    <property type="entry name" value="HAD-like_sf"/>
</dbReference>
<reference evidence="2" key="1">
    <citation type="submission" date="2022-05" db="EMBL/GenBank/DDBJ databases">
        <title>The Musa troglodytarum L. genome provides insights into the mechanism of non-climacteric behaviour and enrichment of carotenoids.</title>
        <authorList>
            <person name="Wang J."/>
        </authorList>
    </citation>
    <scope>NUCLEOTIDE SEQUENCE</scope>
    <source>
        <tissue evidence="2">Leaf</tissue>
    </source>
</reference>
<feature type="compositionally biased region" description="Pro residues" evidence="1">
    <location>
        <begin position="48"/>
        <end position="58"/>
    </location>
</feature>
<accession>A0A9E7GF10</accession>
<dbReference type="SUPFAM" id="SSF56784">
    <property type="entry name" value="HAD-like"/>
    <property type="match status" value="1"/>
</dbReference>
<organism evidence="2 3">
    <name type="scientific">Musa troglodytarum</name>
    <name type="common">fe'i banana</name>
    <dbReference type="NCBI Taxonomy" id="320322"/>
    <lineage>
        <taxon>Eukaryota</taxon>
        <taxon>Viridiplantae</taxon>
        <taxon>Streptophyta</taxon>
        <taxon>Embryophyta</taxon>
        <taxon>Tracheophyta</taxon>
        <taxon>Spermatophyta</taxon>
        <taxon>Magnoliopsida</taxon>
        <taxon>Liliopsida</taxon>
        <taxon>Zingiberales</taxon>
        <taxon>Musaceae</taxon>
        <taxon>Musa</taxon>
    </lineage>
</organism>
<feature type="region of interest" description="Disordered" evidence="1">
    <location>
        <begin position="76"/>
        <end position="106"/>
    </location>
</feature>
<dbReference type="GO" id="GO:0016787">
    <property type="term" value="F:hydrolase activity"/>
    <property type="evidence" value="ECO:0007669"/>
    <property type="project" value="InterPro"/>
</dbReference>
<dbReference type="PANTHER" id="PTHR42896:SF3">
    <property type="entry name" value="PROTEIN, PUTATIVE, EXPRESSED-RELATED"/>
    <property type="match status" value="1"/>
</dbReference>
<dbReference type="AlphaFoldDB" id="A0A9E7GF10"/>
<protein>
    <recommendedName>
        <fullName evidence="4">CBBY-like protein</fullName>
    </recommendedName>
</protein>
<gene>
    <name evidence="2" type="ORF">MUK42_22187</name>
</gene>
<evidence type="ECO:0000313" key="2">
    <source>
        <dbReference type="EMBL" id="URE11022.1"/>
    </source>
</evidence>
<dbReference type="InterPro" id="IPR023198">
    <property type="entry name" value="PGP-like_dom2"/>
</dbReference>
<proteinExistence type="predicted"/>
<dbReference type="PANTHER" id="PTHR42896">
    <property type="entry name" value="XYLULOSE-1,5-BISPHOSPHATE (XUBP) PHOSPHATASE"/>
    <property type="match status" value="1"/>
</dbReference>
<feature type="region of interest" description="Disordered" evidence="1">
    <location>
        <begin position="1"/>
        <end position="60"/>
    </location>
</feature>
<evidence type="ECO:0000256" key="1">
    <source>
        <dbReference type="SAM" id="MobiDB-lite"/>
    </source>
</evidence>
<dbReference type="Gene3D" id="3.40.50.1000">
    <property type="entry name" value="HAD superfamily/HAD-like"/>
    <property type="match status" value="2"/>
</dbReference>
<dbReference type="InterPro" id="IPR023214">
    <property type="entry name" value="HAD_sf"/>
</dbReference>
<evidence type="ECO:0000313" key="3">
    <source>
        <dbReference type="Proteomes" id="UP001055439"/>
    </source>
</evidence>